<dbReference type="InterPro" id="IPR043168">
    <property type="entry name" value="DegV_C"/>
</dbReference>
<dbReference type="Pfam" id="PF02645">
    <property type="entry name" value="DegV"/>
    <property type="match status" value="1"/>
</dbReference>
<evidence type="ECO:0000256" key="1">
    <source>
        <dbReference type="ARBA" id="ARBA00023121"/>
    </source>
</evidence>
<dbReference type="PANTHER" id="PTHR33434">
    <property type="entry name" value="DEGV DOMAIN-CONTAINING PROTEIN DR_1986-RELATED"/>
    <property type="match status" value="1"/>
</dbReference>
<dbReference type="SUPFAM" id="SSF82549">
    <property type="entry name" value="DAK1/DegV-like"/>
    <property type="match status" value="1"/>
</dbReference>
<name>A0A1N7J1R5_9BACL</name>
<accession>A0A1N7J1R5</accession>
<protein>
    <submittedName>
        <fullName evidence="2">EDD domain protein, DegV family</fullName>
    </submittedName>
</protein>
<dbReference type="GO" id="GO:0008289">
    <property type="term" value="F:lipid binding"/>
    <property type="evidence" value="ECO:0007669"/>
    <property type="project" value="UniProtKB-KW"/>
</dbReference>
<dbReference type="OrthoDB" id="9780660at2"/>
<keyword evidence="1" id="KW-0446">Lipid-binding</keyword>
<dbReference type="InterPro" id="IPR050270">
    <property type="entry name" value="DegV_domain_contain"/>
</dbReference>
<dbReference type="Gene3D" id="3.30.1180.10">
    <property type="match status" value="1"/>
</dbReference>
<dbReference type="PROSITE" id="PS51482">
    <property type="entry name" value="DEGV"/>
    <property type="match status" value="1"/>
</dbReference>
<dbReference type="EMBL" id="FTOD01000001">
    <property type="protein sequence ID" value="SIS43239.1"/>
    <property type="molecule type" value="Genomic_DNA"/>
</dbReference>
<dbReference type="NCBIfam" id="TIGR00762">
    <property type="entry name" value="DegV"/>
    <property type="match status" value="1"/>
</dbReference>
<keyword evidence="3" id="KW-1185">Reference proteome</keyword>
<evidence type="ECO:0000313" key="2">
    <source>
        <dbReference type="EMBL" id="SIS43239.1"/>
    </source>
</evidence>
<dbReference type="InterPro" id="IPR003797">
    <property type="entry name" value="DegV"/>
</dbReference>
<dbReference type="RefSeq" id="WP_009708983.1">
    <property type="nucleotide sequence ID" value="NZ_CP048103.1"/>
</dbReference>
<dbReference type="Gene3D" id="3.40.50.10170">
    <property type="match status" value="1"/>
</dbReference>
<dbReference type="Proteomes" id="UP000186795">
    <property type="component" value="Unassembled WGS sequence"/>
</dbReference>
<evidence type="ECO:0000313" key="3">
    <source>
        <dbReference type="Proteomes" id="UP000186795"/>
    </source>
</evidence>
<proteinExistence type="predicted"/>
<organism evidence="2 3">
    <name type="scientific">Kroppenstedtia eburnea</name>
    <dbReference type="NCBI Taxonomy" id="714067"/>
    <lineage>
        <taxon>Bacteria</taxon>
        <taxon>Bacillati</taxon>
        <taxon>Bacillota</taxon>
        <taxon>Bacilli</taxon>
        <taxon>Bacillales</taxon>
        <taxon>Thermoactinomycetaceae</taxon>
        <taxon>Kroppenstedtia</taxon>
    </lineage>
</organism>
<dbReference type="AlphaFoldDB" id="A0A1N7J1R5"/>
<sequence>MSKVQVITDSTADIPKHLIEELGIAVVPLKVHLSGESYLDGVTITPSQFYARLKESDEMPTTSQPSPIDFVEAYREAAKDGNMDILSIHLSSAFSGTYQSALLARSMVEDEFKVTVIDSKKASYAIGMIVVEVARAAKEGKSLDECVALANRLIEEEQVFFLVDTLEYLQKGGRIGKASAVVGSLLNIKPILSISPEGEVFPVDKVRGKGKAMNRIFDMLKENMPEGAKEVAVLYTDNREEADKWADRLKETFQVDHVEYTEIGPVIGAHVGPGTIAVVCTPKTS</sequence>
<reference evidence="3" key="1">
    <citation type="submission" date="2017-01" db="EMBL/GenBank/DDBJ databases">
        <authorList>
            <person name="Varghese N."/>
            <person name="Submissions S."/>
        </authorList>
    </citation>
    <scope>NUCLEOTIDE SEQUENCE [LARGE SCALE GENOMIC DNA]</scope>
    <source>
        <strain evidence="3">DSM 45196</strain>
    </source>
</reference>
<dbReference type="PANTHER" id="PTHR33434:SF2">
    <property type="entry name" value="FATTY ACID-BINDING PROTEIN TM_1468"/>
    <property type="match status" value="1"/>
</dbReference>
<gene>
    <name evidence="2" type="ORF">SAMN05421790_101620</name>
</gene>